<protein>
    <submittedName>
        <fullName evidence="2">Uncharacterized protein</fullName>
    </submittedName>
</protein>
<name>A0A822DBD8_9BILA</name>
<dbReference type="Proteomes" id="UP000663848">
    <property type="component" value="Unassembled WGS sequence"/>
</dbReference>
<comment type="caution">
    <text evidence="2">The sequence shown here is derived from an EMBL/GenBank/DDBJ whole genome shotgun (WGS) entry which is preliminary data.</text>
</comment>
<evidence type="ECO:0000256" key="1">
    <source>
        <dbReference type="SAM" id="Coils"/>
    </source>
</evidence>
<gene>
    <name evidence="2" type="ORF">QYT958_LOCUS42876</name>
</gene>
<sequence>MALKESLMQERNEARQEKVRLEDEIVTTSKRYDEQEQANDLLK</sequence>
<reference evidence="2" key="1">
    <citation type="submission" date="2021-02" db="EMBL/GenBank/DDBJ databases">
        <authorList>
            <person name="Nowell W R."/>
        </authorList>
    </citation>
    <scope>NUCLEOTIDE SEQUENCE</scope>
</reference>
<feature type="non-terminal residue" evidence="2">
    <location>
        <position position="1"/>
    </location>
</feature>
<accession>A0A822DBD8</accession>
<keyword evidence="1" id="KW-0175">Coiled coil</keyword>
<dbReference type="EMBL" id="CAJOBR010057335">
    <property type="protein sequence ID" value="CAF5064755.1"/>
    <property type="molecule type" value="Genomic_DNA"/>
</dbReference>
<proteinExistence type="predicted"/>
<organism evidence="2 3">
    <name type="scientific">Rotaria socialis</name>
    <dbReference type="NCBI Taxonomy" id="392032"/>
    <lineage>
        <taxon>Eukaryota</taxon>
        <taxon>Metazoa</taxon>
        <taxon>Spiralia</taxon>
        <taxon>Gnathifera</taxon>
        <taxon>Rotifera</taxon>
        <taxon>Eurotatoria</taxon>
        <taxon>Bdelloidea</taxon>
        <taxon>Philodinida</taxon>
        <taxon>Philodinidae</taxon>
        <taxon>Rotaria</taxon>
    </lineage>
</organism>
<evidence type="ECO:0000313" key="2">
    <source>
        <dbReference type="EMBL" id="CAF5064755.1"/>
    </source>
</evidence>
<evidence type="ECO:0000313" key="3">
    <source>
        <dbReference type="Proteomes" id="UP000663848"/>
    </source>
</evidence>
<dbReference type="AlphaFoldDB" id="A0A822DBD8"/>
<feature type="coiled-coil region" evidence="1">
    <location>
        <begin position="4"/>
        <end position="38"/>
    </location>
</feature>